<reference evidence="1 2" key="1">
    <citation type="journal article" date="2016" name="Nat. Commun.">
        <title>Thousands of microbial genomes shed light on interconnected biogeochemical processes in an aquifer system.</title>
        <authorList>
            <person name="Anantharaman K."/>
            <person name="Brown C.T."/>
            <person name="Hug L.A."/>
            <person name="Sharon I."/>
            <person name="Castelle C.J."/>
            <person name="Probst A.J."/>
            <person name="Thomas B.C."/>
            <person name="Singh A."/>
            <person name="Wilkins M.J."/>
            <person name="Karaoz U."/>
            <person name="Brodie E.L."/>
            <person name="Williams K.H."/>
            <person name="Hubbard S.S."/>
            <person name="Banfield J.F."/>
        </authorList>
    </citation>
    <scope>NUCLEOTIDE SEQUENCE [LARGE SCALE GENOMIC DNA]</scope>
</reference>
<accession>A0A1F6EF69</accession>
<gene>
    <name evidence="1" type="ORF">A3E65_02630</name>
</gene>
<dbReference type="InterPro" id="IPR029063">
    <property type="entry name" value="SAM-dependent_MTases_sf"/>
</dbReference>
<dbReference type="PANTHER" id="PTHR43861">
    <property type="entry name" value="TRANS-ACONITATE 2-METHYLTRANSFERASE-RELATED"/>
    <property type="match status" value="1"/>
</dbReference>
<dbReference type="SUPFAM" id="SSF53335">
    <property type="entry name" value="S-adenosyl-L-methionine-dependent methyltransferases"/>
    <property type="match status" value="1"/>
</dbReference>
<sequence length="241" mass="27392">MRDALRRWWYQLFFYPTQILTLIDEDYDAYWRVKRGAGKPSLNAWQKERAELVTEVIKKDGLSNPVIADIGCGDGALLAAVLVAVPGARGVGYDSSEVARDLATDAGIHETKFLDLRTDPELAGVESADYILLLETLEHVTESEKVLAVAMKKARRGVFISFPNTGFFTYRLRLLFGKFPAQWIRMPNEHVRFWTLRDLRWWLHAQGYRDARVVTYQGFPGLGRVWPALFAGGLFVSISHV</sequence>
<evidence type="ECO:0000313" key="1">
    <source>
        <dbReference type="EMBL" id="OGG72283.1"/>
    </source>
</evidence>
<dbReference type="Proteomes" id="UP000178392">
    <property type="component" value="Unassembled WGS sequence"/>
</dbReference>
<dbReference type="Gene3D" id="3.40.50.150">
    <property type="entry name" value="Vaccinia Virus protein VP39"/>
    <property type="match status" value="1"/>
</dbReference>
<dbReference type="EMBL" id="MFLS01000008">
    <property type="protein sequence ID" value="OGG72283.1"/>
    <property type="molecule type" value="Genomic_DNA"/>
</dbReference>
<protein>
    <recommendedName>
        <fullName evidence="3">Methyltransferase domain-containing protein</fullName>
    </recommendedName>
</protein>
<name>A0A1F6EF69_9BACT</name>
<organism evidence="1 2">
    <name type="scientific">Candidatus Kaiserbacteria bacterium RIFCSPHIGHO2_12_FULL_56_13</name>
    <dbReference type="NCBI Taxonomy" id="1798505"/>
    <lineage>
        <taxon>Bacteria</taxon>
        <taxon>Candidatus Kaiseribacteriota</taxon>
    </lineage>
</organism>
<proteinExistence type="predicted"/>
<dbReference type="AlphaFoldDB" id="A0A1F6EF69"/>
<evidence type="ECO:0008006" key="3">
    <source>
        <dbReference type="Google" id="ProtNLM"/>
    </source>
</evidence>
<comment type="caution">
    <text evidence="1">The sequence shown here is derived from an EMBL/GenBank/DDBJ whole genome shotgun (WGS) entry which is preliminary data.</text>
</comment>
<evidence type="ECO:0000313" key="2">
    <source>
        <dbReference type="Proteomes" id="UP000178392"/>
    </source>
</evidence>
<dbReference type="Pfam" id="PF13489">
    <property type="entry name" value="Methyltransf_23"/>
    <property type="match status" value="1"/>
</dbReference>